<keyword evidence="1 7" id="KW-0028">Amino-acid biosynthesis</keyword>
<dbReference type="SUPFAM" id="SSF52540">
    <property type="entry name" value="P-loop containing nucleoside triphosphate hydrolases"/>
    <property type="match status" value="1"/>
</dbReference>
<sequence>MKRILITGPKASGKSNIGNRLAELLHVDFYDLDNMIETLFRKEKGARLNFREIYRRHGEAVFRDYEIRSAREIAHKSPVVLSTGGTSFLLSEIREIFSKDTYVILLKNDYEVLWERVAKNGTPAYLEDVEEPKRTFFNRVDKVIEAIEPDADIVFDTNDLSIEDVAQMLDMELDRRGISLRE</sequence>
<evidence type="ECO:0000256" key="7">
    <source>
        <dbReference type="HAMAP-Rule" id="MF_00109"/>
    </source>
</evidence>
<comment type="caution">
    <text evidence="8">The sequence shown here is derived from an EMBL/GenBank/DDBJ whole genome shotgun (WGS) entry which is preliminary data.</text>
</comment>
<feature type="binding site" evidence="7">
    <location>
        <position position="33"/>
    </location>
    <ligand>
        <name>substrate</name>
    </ligand>
</feature>
<evidence type="ECO:0000313" key="8">
    <source>
        <dbReference type="EMBL" id="ERP31770.1"/>
    </source>
</evidence>
<dbReference type="Gene3D" id="3.40.50.300">
    <property type="entry name" value="P-loop containing nucleotide triphosphate hydrolases"/>
    <property type="match status" value="1"/>
</dbReference>
<keyword evidence="9" id="KW-1185">Reference proteome</keyword>
<dbReference type="RefSeq" id="WP_022636689.1">
    <property type="nucleotide sequence ID" value="NZ_ASJR01000009.1"/>
</dbReference>
<feature type="binding site" evidence="7">
    <location>
        <position position="15"/>
    </location>
    <ligand>
        <name>Mg(2+)</name>
        <dbReference type="ChEBI" id="CHEBI:18420"/>
    </ligand>
</feature>
<comment type="cofactor">
    <cofactor evidence="7">
        <name>Mg(2+)</name>
        <dbReference type="ChEBI" id="CHEBI:18420"/>
    </cofactor>
    <text evidence="7">Binds 1 Mg(2+) ion per subunit.</text>
</comment>
<dbReference type="UniPathway" id="UPA00053">
    <property type="reaction ID" value="UER00088"/>
</dbReference>
<name>U7DBG7_9BACT</name>
<dbReference type="Pfam" id="PF01202">
    <property type="entry name" value="SKI"/>
    <property type="match status" value="1"/>
</dbReference>
<dbReference type="EC" id="2.7.1.71" evidence="7"/>
<dbReference type="AlphaFoldDB" id="U7DBG7"/>
<feature type="binding site" evidence="7">
    <location>
        <position position="63"/>
    </location>
    <ligand>
        <name>substrate</name>
    </ligand>
</feature>
<keyword evidence="2 7" id="KW-0808">Transferase</keyword>
<dbReference type="PANTHER" id="PTHR21087:SF16">
    <property type="entry name" value="SHIKIMATE KINASE 1, CHLOROPLASTIC"/>
    <property type="match status" value="1"/>
</dbReference>
<dbReference type="EMBL" id="ASJR01000009">
    <property type="protein sequence ID" value="ERP31770.1"/>
    <property type="molecule type" value="Genomic_DNA"/>
</dbReference>
<comment type="similarity">
    <text evidence="7">Belongs to the shikimate kinase family.</text>
</comment>
<evidence type="ECO:0000256" key="6">
    <source>
        <dbReference type="ARBA" id="ARBA00023141"/>
    </source>
</evidence>
<dbReference type="InterPro" id="IPR031322">
    <property type="entry name" value="Shikimate/glucono_kinase"/>
</dbReference>
<reference evidence="8 9" key="1">
    <citation type="journal article" date="2013" name="Environ. Microbiol.">
        <title>Genome analysis of Chitinivibrio alkaliphilus gen. nov., sp. nov., a novel extremely haloalkaliphilic anaerobic chitinolytic bacterium from the candidate phylum Termite Group 3.</title>
        <authorList>
            <person name="Sorokin D.Y."/>
            <person name="Gumerov V.M."/>
            <person name="Rakitin A.L."/>
            <person name="Beletsky A.V."/>
            <person name="Damste J.S."/>
            <person name="Muyzer G."/>
            <person name="Mardanov A.V."/>
            <person name="Ravin N.V."/>
        </authorList>
    </citation>
    <scope>NUCLEOTIDE SEQUENCE [LARGE SCALE GENOMIC DNA]</scope>
    <source>
        <strain evidence="8 9">ACht1</strain>
    </source>
</reference>
<comment type="caution">
    <text evidence="7">Lacks conserved residue(s) required for the propagation of feature annotation.</text>
</comment>
<dbReference type="GO" id="GO:0005829">
    <property type="term" value="C:cytosol"/>
    <property type="evidence" value="ECO:0007669"/>
    <property type="project" value="TreeGrafter"/>
</dbReference>
<dbReference type="HAMAP" id="MF_00109">
    <property type="entry name" value="Shikimate_kinase"/>
    <property type="match status" value="1"/>
</dbReference>
<dbReference type="GO" id="GO:0009423">
    <property type="term" value="P:chorismate biosynthetic process"/>
    <property type="evidence" value="ECO:0007669"/>
    <property type="project" value="UniProtKB-UniRule"/>
</dbReference>
<dbReference type="InterPro" id="IPR000623">
    <property type="entry name" value="Shikimate_kinase/TSH1"/>
</dbReference>
<keyword evidence="3 7" id="KW-0547">Nucleotide-binding</keyword>
<evidence type="ECO:0000313" key="9">
    <source>
        <dbReference type="Proteomes" id="UP000017148"/>
    </source>
</evidence>
<evidence type="ECO:0000256" key="3">
    <source>
        <dbReference type="ARBA" id="ARBA00022741"/>
    </source>
</evidence>
<comment type="function">
    <text evidence="7">Catalyzes the specific phosphorylation of the 3-hydroxyl group of shikimic acid using ATP as a cosubstrate.</text>
</comment>
<evidence type="ECO:0000256" key="5">
    <source>
        <dbReference type="ARBA" id="ARBA00022840"/>
    </source>
</evidence>
<dbReference type="PANTHER" id="PTHR21087">
    <property type="entry name" value="SHIKIMATE KINASE"/>
    <property type="match status" value="1"/>
</dbReference>
<comment type="pathway">
    <text evidence="7">Metabolic intermediate biosynthesis; chorismate biosynthesis; chorismate from D-erythrose 4-phosphate and phosphoenolpyruvate: step 5/7.</text>
</comment>
<dbReference type="GO" id="GO:0009073">
    <property type="term" value="P:aromatic amino acid family biosynthetic process"/>
    <property type="evidence" value="ECO:0007669"/>
    <property type="project" value="UniProtKB-KW"/>
</dbReference>
<comment type="catalytic activity">
    <reaction evidence="7">
        <text>shikimate + ATP = 3-phosphoshikimate + ADP + H(+)</text>
        <dbReference type="Rhea" id="RHEA:13121"/>
        <dbReference type="ChEBI" id="CHEBI:15378"/>
        <dbReference type="ChEBI" id="CHEBI:30616"/>
        <dbReference type="ChEBI" id="CHEBI:36208"/>
        <dbReference type="ChEBI" id="CHEBI:145989"/>
        <dbReference type="ChEBI" id="CHEBI:456216"/>
        <dbReference type="EC" id="2.7.1.71"/>
    </reaction>
</comment>
<dbReference type="Proteomes" id="UP000017148">
    <property type="component" value="Unassembled WGS sequence"/>
</dbReference>
<protein>
    <recommendedName>
        <fullName evidence="7">Shikimate kinase</fullName>
        <shortName evidence="7">SK</shortName>
        <ecNumber evidence="7">2.7.1.71</ecNumber>
    </recommendedName>
</protein>
<dbReference type="OrthoDB" id="9800332at2"/>
<dbReference type="InterPro" id="IPR027417">
    <property type="entry name" value="P-loop_NTPase"/>
</dbReference>
<dbReference type="eggNOG" id="COG0703">
    <property type="taxonomic scope" value="Bacteria"/>
</dbReference>
<keyword evidence="7" id="KW-0479">Metal-binding</keyword>
<keyword evidence="7" id="KW-0460">Magnesium</keyword>
<keyword evidence="7" id="KW-0963">Cytoplasm</keyword>
<keyword evidence="4 7" id="KW-0418">Kinase</keyword>
<gene>
    <name evidence="7" type="primary">aroK</name>
    <name evidence="8" type="ORF">CALK_1212</name>
</gene>
<dbReference type="PRINTS" id="PR01100">
    <property type="entry name" value="SHIKIMTKNASE"/>
</dbReference>
<keyword evidence="6 7" id="KW-0057">Aromatic amino acid biosynthesis</keyword>
<feature type="binding site" evidence="7">
    <location>
        <position position="85"/>
    </location>
    <ligand>
        <name>substrate</name>
    </ligand>
</feature>
<dbReference type="GO" id="GO:0000287">
    <property type="term" value="F:magnesium ion binding"/>
    <property type="evidence" value="ECO:0007669"/>
    <property type="project" value="UniProtKB-UniRule"/>
</dbReference>
<evidence type="ECO:0000256" key="1">
    <source>
        <dbReference type="ARBA" id="ARBA00022605"/>
    </source>
</evidence>
<keyword evidence="5 7" id="KW-0067">ATP-binding</keyword>
<evidence type="ECO:0000256" key="4">
    <source>
        <dbReference type="ARBA" id="ARBA00022777"/>
    </source>
</evidence>
<proteinExistence type="inferred from homology"/>
<dbReference type="GO" id="GO:0004765">
    <property type="term" value="F:shikimate kinase activity"/>
    <property type="evidence" value="ECO:0007669"/>
    <property type="project" value="UniProtKB-UniRule"/>
</dbReference>
<comment type="subunit">
    <text evidence="7">Monomer.</text>
</comment>
<dbReference type="STRING" id="1313304.CALK_1212"/>
<organism evidence="8 9">
    <name type="scientific">Chitinivibrio alkaliphilus ACht1</name>
    <dbReference type="NCBI Taxonomy" id="1313304"/>
    <lineage>
        <taxon>Bacteria</taxon>
        <taxon>Pseudomonadati</taxon>
        <taxon>Fibrobacterota</taxon>
        <taxon>Chitinivibrionia</taxon>
        <taxon>Chitinivibrionales</taxon>
        <taxon>Chitinivibrionaceae</taxon>
        <taxon>Chitinivibrio</taxon>
    </lineage>
</organism>
<evidence type="ECO:0000256" key="2">
    <source>
        <dbReference type="ARBA" id="ARBA00022679"/>
    </source>
</evidence>
<comment type="subcellular location">
    <subcellularLocation>
        <location evidence="7">Cytoplasm</location>
    </subcellularLocation>
</comment>
<accession>U7DBG7</accession>
<feature type="binding site" evidence="7">
    <location>
        <begin position="11"/>
        <end position="16"/>
    </location>
    <ligand>
        <name>ATP</name>
        <dbReference type="ChEBI" id="CHEBI:30616"/>
    </ligand>
</feature>
<dbReference type="GO" id="GO:0008652">
    <property type="term" value="P:amino acid biosynthetic process"/>
    <property type="evidence" value="ECO:0007669"/>
    <property type="project" value="UniProtKB-KW"/>
</dbReference>
<dbReference type="GO" id="GO:0005524">
    <property type="term" value="F:ATP binding"/>
    <property type="evidence" value="ECO:0007669"/>
    <property type="project" value="UniProtKB-UniRule"/>
</dbReference>